<feature type="transmembrane region" description="Helical" evidence="8">
    <location>
        <begin position="271"/>
        <end position="291"/>
    </location>
</feature>
<dbReference type="GO" id="GO:0033214">
    <property type="term" value="P:siderophore-iron import into cell"/>
    <property type="evidence" value="ECO:0007669"/>
    <property type="project" value="TreeGrafter"/>
</dbReference>
<dbReference type="OrthoDB" id="9796260at2"/>
<dbReference type="AlphaFoldDB" id="A0A2S2CYN2"/>
<keyword evidence="10" id="KW-1185">Reference proteome</keyword>
<dbReference type="InterPro" id="IPR037294">
    <property type="entry name" value="ABC_BtuC-like"/>
</dbReference>
<name>A0A2S2CYN2_9PROT</name>
<keyword evidence="9" id="KW-0614">Plasmid</keyword>
<keyword evidence="7 8" id="KW-0472">Membrane</keyword>
<evidence type="ECO:0000256" key="2">
    <source>
        <dbReference type="ARBA" id="ARBA00007935"/>
    </source>
</evidence>
<evidence type="ECO:0000256" key="5">
    <source>
        <dbReference type="ARBA" id="ARBA00022692"/>
    </source>
</evidence>
<dbReference type="GO" id="GO:0022857">
    <property type="term" value="F:transmembrane transporter activity"/>
    <property type="evidence" value="ECO:0007669"/>
    <property type="project" value="InterPro"/>
</dbReference>
<evidence type="ECO:0000313" key="9">
    <source>
        <dbReference type="EMBL" id="AWK89601.1"/>
    </source>
</evidence>
<dbReference type="InterPro" id="IPR000522">
    <property type="entry name" value="ABC_transptr_permease_BtuC"/>
</dbReference>
<feature type="transmembrane region" description="Helical" evidence="8">
    <location>
        <begin position="84"/>
        <end position="103"/>
    </location>
</feature>
<feature type="transmembrane region" description="Helical" evidence="8">
    <location>
        <begin position="137"/>
        <end position="162"/>
    </location>
</feature>
<dbReference type="Pfam" id="PF01032">
    <property type="entry name" value="FecCD"/>
    <property type="match status" value="1"/>
</dbReference>
<feature type="transmembrane region" description="Helical" evidence="8">
    <location>
        <begin position="49"/>
        <end position="69"/>
    </location>
</feature>
<evidence type="ECO:0000256" key="3">
    <source>
        <dbReference type="ARBA" id="ARBA00022448"/>
    </source>
</evidence>
<feature type="transmembrane region" description="Helical" evidence="8">
    <location>
        <begin position="115"/>
        <end position="131"/>
    </location>
</feature>
<evidence type="ECO:0000256" key="6">
    <source>
        <dbReference type="ARBA" id="ARBA00022989"/>
    </source>
</evidence>
<evidence type="ECO:0000256" key="1">
    <source>
        <dbReference type="ARBA" id="ARBA00004651"/>
    </source>
</evidence>
<dbReference type="Gene3D" id="1.10.3470.10">
    <property type="entry name" value="ABC transporter involved in vitamin B12 uptake, BtuC"/>
    <property type="match status" value="1"/>
</dbReference>
<accession>A0A2S2CYN2</accession>
<dbReference type="GO" id="GO:0005886">
    <property type="term" value="C:plasma membrane"/>
    <property type="evidence" value="ECO:0007669"/>
    <property type="project" value="UniProtKB-SubCell"/>
</dbReference>
<keyword evidence="3" id="KW-0813">Transport</keyword>
<keyword evidence="4" id="KW-1003">Cell membrane</keyword>
<sequence>MPPDRSRLLRPQPVLALLAVLAVACIVVFMTIDARGKWSFVLTFRGTKVAAMVLVAYAVAVSTVLFQTITSNRILTPSVMGFDLLYRLIQSALVAGLGAGAVVQLDPRLRFGCEVAAMLLFSGLLYRWLFFGGRRSLHLLMLVGIVFGVLFRSLTAFLQRIIDPNEFLVVQDRMFASFNRVDGSLLAVSAVIVLAVSVVGWRWIRTFDVLALGREAAINLGIDHQRAVMGILVLVAILVSVSTALVGPVTFFGLLVANLAYLLIRSHQHRFILPAAVLVAVVTLVGGQLVLERVFAFNSALSIVIEFVGGLFFLFILVRGSTR</sequence>
<protein>
    <submittedName>
        <fullName evidence="9">Enterobactin ABC transporter permease</fullName>
    </submittedName>
</protein>
<evidence type="ECO:0000256" key="4">
    <source>
        <dbReference type="ARBA" id="ARBA00022475"/>
    </source>
</evidence>
<comment type="subcellular location">
    <subcellularLocation>
        <location evidence="1">Cell membrane</location>
        <topology evidence="1">Multi-pass membrane protein</topology>
    </subcellularLocation>
</comment>
<evidence type="ECO:0000256" key="7">
    <source>
        <dbReference type="ARBA" id="ARBA00023136"/>
    </source>
</evidence>
<feature type="transmembrane region" description="Helical" evidence="8">
    <location>
        <begin position="183"/>
        <end position="204"/>
    </location>
</feature>
<organism evidence="9 10">
    <name type="scientific">Azospirillum thermophilum</name>
    <dbReference type="NCBI Taxonomy" id="2202148"/>
    <lineage>
        <taxon>Bacteria</taxon>
        <taxon>Pseudomonadati</taxon>
        <taxon>Pseudomonadota</taxon>
        <taxon>Alphaproteobacteria</taxon>
        <taxon>Rhodospirillales</taxon>
        <taxon>Azospirillaceae</taxon>
        <taxon>Azospirillum</taxon>
    </lineage>
</organism>
<dbReference type="KEGG" id="azz:DEW08_26720"/>
<evidence type="ECO:0000256" key="8">
    <source>
        <dbReference type="SAM" id="Phobius"/>
    </source>
</evidence>
<dbReference type="RefSeq" id="WP_109333057.1">
    <property type="nucleotide sequence ID" value="NZ_CP029357.1"/>
</dbReference>
<reference evidence="10" key="1">
    <citation type="submission" date="2018-05" db="EMBL/GenBank/DDBJ databases">
        <title>Azospirillum thermophila sp. nov., a novel isolated from hot spring.</title>
        <authorList>
            <person name="Zhao Z."/>
        </authorList>
    </citation>
    <scope>NUCLEOTIDE SEQUENCE [LARGE SCALE GENOMIC DNA]</scope>
    <source>
        <strain evidence="10">CFH 70021</strain>
        <plasmid evidence="10">unnamed2</plasmid>
    </source>
</reference>
<dbReference type="PANTHER" id="PTHR30472:SF19">
    <property type="entry name" value="PETROBACTIN IMPORT SYSTEM PERMEASE PROTEIN YCLO"/>
    <property type="match status" value="1"/>
</dbReference>
<feature type="transmembrane region" description="Helical" evidence="8">
    <location>
        <begin position="297"/>
        <end position="318"/>
    </location>
</feature>
<dbReference type="PROSITE" id="PS51257">
    <property type="entry name" value="PROKAR_LIPOPROTEIN"/>
    <property type="match status" value="1"/>
</dbReference>
<dbReference type="SUPFAM" id="SSF81345">
    <property type="entry name" value="ABC transporter involved in vitamin B12 uptake, BtuC"/>
    <property type="match status" value="1"/>
</dbReference>
<proteinExistence type="inferred from homology"/>
<gene>
    <name evidence="9" type="ORF">DEW08_26720</name>
</gene>
<geneLocation type="plasmid" evidence="9 10">
    <name>unnamed2</name>
</geneLocation>
<dbReference type="EMBL" id="CP029357">
    <property type="protein sequence ID" value="AWK89601.1"/>
    <property type="molecule type" value="Genomic_DNA"/>
</dbReference>
<dbReference type="Proteomes" id="UP000245629">
    <property type="component" value="Plasmid unnamed2"/>
</dbReference>
<comment type="similarity">
    <text evidence="2">Belongs to the binding-protein-dependent transport system permease family. FecCD subfamily.</text>
</comment>
<feature type="transmembrane region" description="Helical" evidence="8">
    <location>
        <begin position="12"/>
        <end position="29"/>
    </location>
</feature>
<keyword evidence="5 8" id="KW-0812">Transmembrane</keyword>
<evidence type="ECO:0000313" key="10">
    <source>
        <dbReference type="Proteomes" id="UP000245629"/>
    </source>
</evidence>
<keyword evidence="6 8" id="KW-1133">Transmembrane helix</keyword>
<dbReference type="PANTHER" id="PTHR30472">
    <property type="entry name" value="FERRIC ENTEROBACTIN TRANSPORT SYSTEM PERMEASE PROTEIN"/>
    <property type="match status" value="1"/>
</dbReference>
<feature type="transmembrane region" description="Helical" evidence="8">
    <location>
        <begin position="231"/>
        <end position="264"/>
    </location>
</feature>